<name>A0A836LCF2_9TRYP</name>
<comment type="caution">
    <text evidence="2">The sequence shown here is derived from an EMBL/GenBank/DDBJ whole genome shotgun (WGS) entry which is preliminary data.</text>
</comment>
<feature type="region of interest" description="Disordered" evidence="1">
    <location>
        <begin position="83"/>
        <end position="193"/>
    </location>
</feature>
<sequence length="927" mass="95258">MQSSAPPTGWSLNPPNPAERRQIVPLVDTCGSPSVAVVSQPVAGGLGTAPRQAAYTANLEAQVRVLEQEVHLLRTGLEQNERLRHISASTAPPPKRSLSASTKRVHFAPSSTVVPPSPPRPASASSRAATGVDDRPRLVFGQRVSPTHSRIVPQGGPPRAYSLRKQRATSLGNPNPTSARSGSVPPSSRTSCTSTASLRLFPAPASLRGGNTNGIPLQGAATGAIVASPVAGDTHPPAPSLVGASSTSPAAATVWASADPNLPWPRVTTPAAGTLAGASQLSCYPFRTTPTSLPAATPTPMPSEPSVTSGPQLVCAPVETNGAVASPIVVTMSSDKSLPISLAPPTLPTARPATEATPSAAAPLPKPPALSQPAPSSALAATHPLARRTDPSLSVTATATTLGTSAVPPAARSSASEPTTVAQLEAEVLSLRDTLAQREALLHRVLLELHHGCNKGDAHRQGAGTAIAESVEERRQSREALRLLADELLAAQTQLSNVRASHHQVVAELHRCRQQVHQAPPPPQQQAAPPTSTSSPGTPPPSTNPLQKQLSIALQKLKAWEDWYATSTTAPGHKAACVTAGSDGAVASARDASSTQKLMPQSKASNTEDQTGEGATTPAAAASRGGHHKKVSHKRERRAHEATAPIWCPHCGFAVSATSKLKDSGVGDVVPCGFGGPRLASAPLHCASLSLPSTLGLQKLSTAPPPVPYTSAYALDSILFNNLTSQQGVKNLRDNGSAEAEPEAAAKVAGGAATPPPPSRPEDAVAASAAAAAQANETRGKSLHAPLVGMSNARTAHQNVITAPCCASPTWAVPMGGSSTAGVGSLGRYACEKNLSTGLIGGQVASNPYASPYYDGLDHTQQQACSAQQYVTQLAREAAVRELAEAERQVAEQRLLLSKHLHSHTHGLSSTPNGQHSAGVGKQEVVE</sequence>
<gene>
    <name evidence="2" type="ORF">JKF63_05827</name>
</gene>
<feature type="compositionally biased region" description="Low complexity" evidence="1">
    <location>
        <begin position="371"/>
        <end position="380"/>
    </location>
</feature>
<dbReference type="AlphaFoldDB" id="A0A836LCF2"/>
<dbReference type="Proteomes" id="UP000674318">
    <property type="component" value="Unassembled WGS sequence"/>
</dbReference>
<feature type="region of interest" description="Disordered" evidence="1">
    <location>
        <begin position="902"/>
        <end position="927"/>
    </location>
</feature>
<feature type="region of interest" description="Disordered" evidence="1">
    <location>
        <begin position="513"/>
        <end position="546"/>
    </location>
</feature>
<dbReference type="EMBL" id="JAFJZO010000019">
    <property type="protein sequence ID" value="KAG5507081.1"/>
    <property type="molecule type" value="Genomic_DNA"/>
</dbReference>
<feature type="compositionally biased region" description="Polar residues" evidence="1">
    <location>
        <begin position="591"/>
        <end position="609"/>
    </location>
</feature>
<dbReference type="GeneID" id="94291858"/>
<feature type="region of interest" description="Disordered" evidence="1">
    <location>
        <begin position="342"/>
        <end position="380"/>
    </location>
</feature>
<evidence type="ECO:0000313" key="3">
    <source>
        <dbReference type="Proteomes" id="UP000674318"/>
    </source>
</evidence>
<dbReference type="RefSeq" id="XP_067757807.1">
    <property type="nucleotide sequence ID" value="XM_067901781.1"/>
</dbReference>
<organism evidence="2 3">
    <name type="scientific">Porcisia hertigi</name>
    <dbReference type="NCBI Taxonomy" id="2761500"/>
    <lineage>
        <taxon>Eukaryota</taxon>
        <taxon>Discoba</taxon>
        <taxon>Euglenozoa</taxon>
        <taxon>Kinetoplastea</taxon>
        <taxon>Metakinetoplastina</taxon>
        <taxon>Trypanosomatida</taxon>
        <taxon>Trypanosomatidae</taxon>
        <taxon>Leishmaniinae</taxon>
        <taxon>Porcisia</taxon>
    </lineage>
</organism>
<feature type="compositionally biased region" description="Low complexity" evidence="1">
    <location>
        <begin position="764"/>
        <end position="775"/>
    </location>
</feature>
<feature type="compositionally biased region" description="Basic residues" evidence="1">
    <location>
        <begin position="625"/>
        <end position="637"/>
    </location>
</feature>
<accession>A0A836LCF2</accession>
<evidence type="ECO:0000313" key="2">
    <source>
        <dbReference type="EMBL" id="KAG5507081.1"/>
    </source>
</evidence>
<feature type="region of interest" description="Disordered" evidence="1">
    <location>
        <begin position="588"/>
        <end position="638"/>
    </location>
</feature>
<feature type="compositionally biased region" description="Polar residues" evidence="1">
    <location>
        <begin position="168"/>
        <end position="193"/>
    </location>
</feature>
<reference evidence="2 3" key="1">
    <citation type="submission" date="2021-02" db="EMBL/GenBank/DDBJ databases">
        <title>Porcisia hertigi Genome sequencing and assembly.</title>
        <authorList>
            <person name="Almutairi H."/>
            <person name="Gatherer D."/>
        </authorList>
    </citation>
    <scope>NUCLEOTIDE SEQUENCE [LARGE SCALE GENOMIC DNA]</scope>
    <source>
        <strain evidence="2 3">C119</strain>
    </source>
</reference>
<feature type="region of interest" description="Disordered" evidence="1">
    <location>
        <begin position="733"/>
        <end position="777"/>
    </location>
</feature>
<protein>
    <submittedName>
        <fullName evidence="2">Uncharacterized protein</fullName>
    </submittedName>
</protein>
<evidence type="ECO:0000256" key="1">
    <source>
        <dbReference type="SAM" id="MobiDB-lite"/>
    </source>
</evidence>
<feature type="compositionally biased region" description="Low complexity" evidence="1">
    <location>
        <begin position="743"/>
        <end position="753"/>
    </location>
</feature>
<dbReference type="OrthoDB" id="267724at2759"/>
<keyword evidence="3" id="KW-1185">Reference proteome</keyword>
<feature type="compositionally biased region" description="Low complexity" evidence="1">
    <location>
        <begin position="525"/>
        <end position="536"/>
    </location>
</feature>
<dbReference type="KEGG" id="phet:94291858"/>
<proteinExistence type="predicted"/>
<feature type="compositionally biased region" description="Low complexity" evidence="1">
    <location>
        <begin position="612"/>
        <end position="624"/>
    </location>
</feature>
<feature type="compositionally biased region" description="Low complexity" evidence="1">
    <location>
        <begin position="348"/>
        <end position="363"/>
    </location>
</feature>